<dbReference type="Gene3D" id="1.10.530.10">
    <property type="match status" value="1"/>
</dbReference>
<gene>
    <name evidence="1" type="ORF">A2975_02160</name>
</gene>
<reference evidence="1 2" key="1">
    <citation type="journal article" date="2016" name="Nat. Commun.">
        <title>Thousands of microbial genomes shed light on interconnected biogeochemical processes in an aquifer system.</title>
        <authorList>
            <person name="Anantharaman K."/>
            <person name="Brown C.T."/>
            <person name="Hug L.A."/>
            <person name="Sharon I."/>
            <person name="Castelle C.J."/>
            <person name="Probst A.J."/>
            <person name="Thomas B.C."/>
            <person name="Singh A."/>
            <person name="Wilkins M.J."/>
            <person name="Karaoz U."/>
            <person name="Brodie E.L."/>
            <person name="Williams K.H."/>
            <person name="Hubbard S.S."/>
            <person name="Banfield J.F."/>
        </authorList>
    </citation>
    <scope>NUCLEOTIDE SEQUENCE [LARGE SCALE GENOMIC DNA]</scope>
</reference>
<dbReference type="EMBL" id="MGHL01000015">
    <property type="protein sequence ID" value="OGM68973.1"/>
    <property type="molecule type" value="Genomic_DNA"/>
</dbReference>
<proteinExistence type="predicted"/>
<name>A0A1F8BXZ3_9BACT</name>
<dbReference type="SUPFAM" id="SSF53955">
    <property type="entry name" value="Lysozyme-like"/>
    <property type="match status" value="1"/>
</dbReference>
<evidence type="ECO:0000313" key="1">
    <source>
        <dbReference type="EMBL" id="OGM68973.1"/>
    </source>
</evidence>
<evidence type="ECO:0008006" key="3">
    <source>
        <dbReference type="Google" id="ProtNLM"/>
    </source>
</evidence>
<dbReference type="InterPro" id="IPR023346">
    <property type="entry name" value="Lysozyme-like_dom_sf"/>
</dbReference>
<dbReference type="Proteomes" id="UP000178429">
    <property type="component" value="Unassembled WGS sequence"/>
</dbReference>
<dbReference type="AlphaFoldDB" id="A0A1F8BXZ3"/>
<protein>
    <recommendedName>
        <fullName evidence="3">Mannosyl-glycoprotein endo-beta-N-acetylglucosamidase-like domain-containing protein</fullName>
    </recommendedName>
</protein>
<evidence type="ECO:0000313" key="2">
    <source>
        <dbReference type="Proteomes" id="UP000178429"/>
    </source>
</evidence>
<sequence length="190" mass="20781">MRKIILVFLFFALTPIVIGTSLFSLVVFGNSGPTDHNEVLAAGALVYASLPTTTPSISGIVGVSDARAGLVKQYLADYNSALEPYSDFIVEMADKYDIDFRLITAIAQQESNLCEKIPPGTFNCWGWGIHSQGTLGFESYQEGIEIVTQGLREEYLNKGFVTIDDIMTKYTPLSPGSWAAGVTTFMDQMQ</sequence>
<organism evidence="1 2">
    <name type="scientific">Candidatus Woesebacteria bacterium RIFCSPLOWO2_01_FULL_44_14</name>
    <dbReference type="NCBI Taxonomy" id="1802525"/>
    <lineage>
        <taxon>Bacteria</taxon>
        <taxon>Candidatus Woeseibacteriota</taxon>
    </lineage>
</organism>
<accession>A0A1F8BXZ3</accession>
<dbReference type="STRING" id="1802525.A2975_02160"/>
<comment type="caution">
    <text evidence="1">The sequence shown here is derived from an EMBL/GenBank/DDBJ whole genome shotgun (WGS) entry which is preliminary data.</text>
</comment>